<accession>A8RPI8</accession>
<protein>
    <recommendedName>
        <fullName evidence="5">DUF624 domain-containing protein</fullName>
    </recommendedName>
</protein>
<evidence type="ECO:0000256" key="1">
    <source>
        <dbReference type="SAM" id="MobiDB-lite"/>
    </source>
</evidence>
<reference evidence="3 4" key="2">
    <citation type="submission" date="2007-09" db="EMBL/GenBank/DDBJ databases">
        <title>Draft genome sequence of Clostridium bolteae (ATCC BAA-613).</title>
        <authorList>
            <person name="Sudarsanam P."/>
            <person name="Ley R."/>
            <person name="Guruge J."/>
            <person name="Turnbaugh P.J."/>
            <person name="Mahowald M."/>
            <person name="Liep D."/>
            <person name="Gordon J."/>
        </authorList>
    </citation>
    <scope>NUCLEOTIDE SEQUENCE [LARGE SCALE GENOMIC DNA]</scope>
    <source>
        <strain evidence="4">ATCC BAA-613 / DSM 15670 / CCUG 46953 / JCM 12243 / WAL 16351</strain>
    </source>
</reference>
<sequence length="245" mass="27944">MLMLQGIFNYDNPVWRFIGKLGDLIILNILWIVCSIPVFTAGASTTAVYYVTLKLVRDEDDSTIRSFFRSFKSNFKQATAIWLILLAAGIVLGFDFWFFVSGQMSLNGAVKTAMTAVSGGLLLIYLFIITYVFPLQARFYNPVKRTLFNAFFMSVRHLFQTIGILATDLGIAAATYFGLFYFPQFAMLLFLFGMPLIAFVNSYFFTAIFRKYMPKEEEQEHTDATPLLGEEDEEMKEAIRNLKGK</sequence>
<keyword evidence="2" id="KW-1133">Transmembrane helix</keyword>
<dbReference type="Pfam" id="PF04854">
    <property type="entry name" value="DUF624"/>
    <property type="match status" value="1"/>
</dbReference>
<feature type="compositionally biased region" description="Basic and acidic residues" evidence="1">
    <location>
        <begin position="236"/>
        <end position="245"/>
    </location>
</feature>
<evidence type="ECO:0000313" key="4">
    <source>
        <dbReference type="Proteomes" id="UP000005396"/>
    </source>
</evidence>
<organism evidence="3 4">
    <name type="scientific">Enterocloster bolteae (strain ATCC BAA-613 / DSM 15670 / CCUG 46953 / JCM 12243 / WAL 16351)</name>
    <name type="common">Clostridium bolteae</name>
    <dbReference type="NCBI Taxonomy" id="411902"/>
    <lineage>
        <taxon>Bacteria</taxon>
        <taxon>Bacillati</taxon>
        <taxon>Bacillota</taxon>
        <taxon>Clostridia</taxon>
        <taxon>Lachnospirales</taxon>
        <taxon>Lachnospiraceae</taxon>
        <taxon>Enterocloster</taxon>
    </lineage>
</organism>
<evidence type="ECO:0000256" key="2">
    <source>
        <dbReference type="SAM" id="Phobius"/>
    </source>
</evidence>
<dbReference type="InterPro" id="IPR006938">
    <property type="entry name" value="DUF624"/>
</dbReference>
<feature type="transmembrane region" description="Helical" evidence="2">
    <location>
        <begin position="79"/>
        <end position="100"/>
    </location>
</feature>
<feature type="transmembrane region" description="Helical" evidence="2">
    <location>
        <begin position="185"/>
        <end position="205"/>
    </location>
</feature>
<proteinExistence type="predicted"/>
<dbReference type="HOGENOM" id="CLU_081578_2_1_9"/>
<evidence type="ECO:0000313" key="3">
    <source>
        <dbReference type="EMBL" id="EDP17410.1"/>
    </source>
</evidence>
<dbReference type="Proteomes" id="UP000005396">
    <property type="component" value="Unassembled WGS sequence"/>
</dbReference>
<dbReference type="PaxDb" id="411902-CLOBOL_02482"/>
<name>A8RPI8_ENTBW</name>
<dbReference type="AlphaFoldDB" id="A8RPI8"/>
<feature type="transmembrane region" description="Helical" evidence="2">
    <location>
        <begin position="112"/>
        <end position="137"/>
    </location>
</feature>
<feature type="region of interest" description="Disordered" evidence="1">
    <location>
        <begin position="218"/>
        <end position="245"/>
    </location>
</feature>
<feature type="transmembrane region" description="Helical" evidence="2">
    <location>
        <begin position="25"/>
        <end position="51"/>
    </location>
</feature>
<dbReference type="EMBL" id="ABCC02000023">
    <property type="protein sequence ID" value="EDP17410.1"/>
    <property type="molecule type" value="Genomic_DNA"/>
</dbReference>
<reference evidence="3 4" key="1">
    <citation type="submission" date="2007-08" db="EMBL/GenBank/DDBJ databases">
        <authorList>
            <person name="Fulton L."/>
            <person name="Clifton S."/>
            <person name="Fulton B."/>
            <person name="Xu J."/>
            <person name="Minx P."/>
            <person name="Pepin K.H."/>
            <person name="Johnson M."/>
            <person name="Thiruvilangam P."/>
            <person name="Bhonagiri V."/>
            <person name="Nash W.E."/>
            <person name="Mardis E.R."/>
            <person name="Wilson R.K."/>
        </authorList>
    </citation>
    <scope>NUCLEOTIDE SEQUENCE [LARGE SCALE GENOMIC DNA]</scope>
    <source>
        <strain evidence="4">ATCC BAA-613 / DSM 15670 / CCUG 46953 / JCM 12243 / WAL 16351</strain>
    </source>
</reference>
<evidence type="ECO:0008006" key="5">
    <source>
        <dbReference type="Google" id="ProtNLM"/>
    </source>
</evidence>
<keyword evidence="2" id="KW-0472">Membrane</keyword>
<keyword evidence="2" id="KW-0812">Transmembrane</keyword>
<comment type="caution">
    <text evidence="3">The sequence shown here is derived from an EMBL/GenBank/DDBJ whole genome shotgun (WGS) entry which is preliminary data.</text>
</comment>
<dbReference type="eggNOG" id="COG5578">
    <property type="taxonomic scope" value="Bacteria"/>
</dbReference>
<gene>
    <name evidence="3" type="ORF">CLOBOL_02482</name>
</gene>
<feature type="transmembrane region" description="Helical" evidence="2">
    <location>
        <begin position="158"/>
        <end position="179"/>
    </location>
</feature>